<dbReference type="EC" id="3.5.1.49" evidence="2"/>
<comment type="catalytic activity">
    <reaction evidence="2">
        <text>formamide + H2O = formate + NH4(+)</text>
        <dbReference type="Rhea" id="RHEA:21948"/>
        <dbReference type="ChEBI" id="CHEBI:15377"/>
        <dbReference type="ChEBI" id="CHEBI:15740"/>
        <dbReference type="ChEBI" id="CHEBI:16397"/>
        <dbReference type="ChEBI" id="CHEBI:28938"/>
        <dbReference type="EC" id="3.5.1.49"/>
    </reaction>
</comment>
<dbReference type="SUPFAM" id="SSF52499">
    <property type="entry name" value="Isochorismatase-like hydrolases"/>
    <property type="match status" value="1"/>
</dbReference>
<dbReference type="PANTHER" id="PTHR43540">
    <property type="entry name" value="PEROXYUREIDOACRYLATE/UREIDOACRYLATE AMIDOHYDROLASE-RELATED"/>
    <property type="match status" value="1"/>
</dbReference>
<gene>
    <name evidence="2" type="primary">amiF</name>
    <name evidence="4" type="ORF">ALO67_00210</name>
</gene>
<dbReference type="PANTHER" id="PTHR43540:SF9">
    <property type="entry name" value="FAMILY HYDROLASE, PUTATIVE (AFU_ORTHOLOGUE AFUA_2G08700)-RELATED"/>
    <property type="match status" value="1"/>
</dbReference>
<evidence type="ECO:0000313" key="4">
    <source>
        <dbReference type="EMBL" id="KPX51787.1"/>
    </source>
</evidence>
<dbReference type="Pfam" id="PF00857">
    <property type="entry name" value="Isochorismatase"/>
    <property type="match status" value="1"/>
</dbReference>
<dbReference type="InterPro" id="IPR036526">
    <property type="entry name" value="C-N_Hydrolase_sf"/>
</dbReference>
<evidence type="ECO:0000313" key="5">
    <source>
        <dbReference type="Proteomes" id="UP000050545"/>
    </source>
</evidence>
<dbReference type="InterPro" id="IPR000868">
    <property type="entry name" value="Isochorismatase-like_dom"/>
</dbReference>
<dbReference type="SUPFAM" id="SSF56317">
    <property type="entry name" value="Carbon-nitrogen hydrolase"/>
    <property type="match status" value="1"/>
</dbReference>
<dbReference type="FunFam" id="3.60.110.10:FF:000022">
    <property type="entry name" value="Formamidase"/>
    <property type="match status" value="1"/>
</dbReference>
<reference evidence="4 5" key="1">
    <citation type="submission" date="2015-09" db="EMBL/GenBank/DDBJ databases">
        <title>Genome announcement of multiple Pseudomonas syringae strains.</title>
        <authorList>
            <person name="Thakur S."/>
            <person name="Wang P.W."/>
            <person name="Gong Y."/>
            <person name="Weir B.S."/>
            <person name="Guttman D.S."/>
        </authorList>
    </citation>
    <scope>NUCLEOTIDE SEQUENCE [LARGE SCALE GENOMIC DNA]</scope>
    <source>
        <strain evidence="4 5">ICMP9623</strain>
    </source>
</reference>
<dbReference type="InterPro" id="IPR022843">
    <property type="entry name" value="Formamidase"/>
</dbReference>
<dbReference type="InterPro" id="IPR003010">
    <property type="entry name" value="C-N_Hydrolase"/>
</dbReference>
<dbReference type="HAMAP" id="MF_01243">
    <property type="entry name" value="Formamidase"/>
    <property type="match status" value="1"/>
</dbReference>
<dbReference type="EMBL" id="LJQN01000142">
    <property type="protein sequence ID" value="KPX51787.1"/>
    <property type="molecule type" value="Genomic_DNA"/>
</dbReference>
<feature type="active site" description="Proton donor" evidence="2">
    <location>
        <position position="132"/>
    </location>
</feature>
<dbReference type="Gene3D" id="3.40.50.850">
    <property type="entry name" value="Isochorismatase-like"/>
    <property type="match status" value="1"/>
</dbReference>
<sequence>MHMASGLGGLNKSPNGVVIGLAQLALPDPHTREALWAQTQKVVSMVAKARRSNPGMDLIVFPEYSLHGLSMSTAPEIMCSLDGPEVMALREACREQHIWGCFSIMEANPHGNPFNSGLIVDDLGEIRLYYRKLHPWVPVEPWEPGDLGIPVCDGPRGSKLALIICHDGMFPEMARECAYKGADIMLRTAGYTAPIRHSWKITNQSNAFTNLMQTASVCMCGSDGTFDSMGEAMFVDFDGTIMAEGGGRADEIVCCELRPDLVREARVHWGVENNIYQFGHRGYVAVKGGARDCPYTYMHDLTTGQYRLPWENDVVHTDGSSCGFAAPERDFKPTPAVGRSNAMSERHIASAPYPWPWNGQLHAHNTALIVIDMQTDFCGVGGYVDSMGYDLALTRAPIKPIKALLAVMRPLGFTIIHTREGHRPDLSDLPANKRWRSQRIGAGIGDPGPCGKILVRGEPGWEIIDELAPLPGEIIIDKPGKGSFCATDLELILRTRGIDNLILTGITTDVCVHTTMREANDRGFECVLLEDCCGATDPANHAAALSMVKMQGGVFGAVGHSSMFRDLFGA</sequence>
<comment type="caution">
    <text evidence="4">The sequence shown here is derived from an EMBL/GenBank/DDBJ whole genome shotgun (WGS) entry which is preliminary data.</text>
</comment>
<dbReference type="CDD" id="cd07565">
    <property type="entry name" value="aliphatic_amidase"/>
    <property type="match status" value="1"/>
</dbReference>
<feature type="active site" description="Nucleophile" evidence="2">
    <location>
        <position position="165"/>
    </location>
</feature>
<dbReference type="InterPro" id="IPR050272">
    <property type="entry name" value="Isochorismatase-like_hydrls"/>
</dbReference>
<dbReference type="InterPro" id="IPR036380">
    <property type="entry name" value="Isochorismatase-like_sf"/>
</dbReference>
<dbReference type="NCBIfam" id="NF009803">
    <property type="entry name" value="PRK13287.1"/>
    <property type="match status" value="1"/>
</dbReference>
<comment type="similarity">
    <text evidence="2">Belongs to the carbon-nitrogen hydrolase superfamily. Aliphatic amidase family.</text>
</comment>
<evidence type="ECO:0000256" key="2">
    <source>
        <dbReference type="HAMAP-Rule" id="MF_01243"/>
    </source>
</evidence>
<dbReference type="Pfam" id="PF00795">
    <property type="entry name" value="CN_hydrolase"/>
    <property type="match status" value="1"/>
</dbReference>
<comment type="function">
    <text evidence="2">Is an aliphatic amidase with a restricted substrate specificity, as it only hydrolyzes formamide.</text>
</comment>
<name>A0AB34U340_PSEA0</name>
<dbReference type="Proteomes" id="UP000050545">
    <property type="component" value="Unassembled WGS sequence"/>
</dbReference>
<dbReference type="PROSITE" id="PS50263">
    <property type="entry name" value="CN_HYDROLASE"/>
    <property type="match status" value="1"/>
</dbReference>
<evidence type="ECO:0000256" key="1">
    <source>
        <dbReference type="ARBA" id="ARBA00022801"/>
    </source>
</evidence>
<proteinExistence type="inferred from homology"/>
<dbReference type="AlphaFoldDB" id="A0AB34U340"/>
<feature type="active site" description="Proton acceptor" evidence="2">
    <location>
        <position position="63"/>
    </location>
</feature>
<keyword evidence="1 2" id="KW-0378">Hydrolase</keyword>
<protein>
    <recommendedName>
        <fullName evidence="2">Formamidase</fullName>
        <ecNumber evidence="2">3.5.1.49</ecNumber>
    </recommendedName>
    <alternativeName>
        <fullName evidence="2">Formamide amidohydrolase</fullName>
    </alternativeName>
</protein>
<evidence type="ECO:0000259" key="3">
    <source>
        <dbReference type="PROSITE" id="PS50263"/>
    </source>
</evidence>
<dbReference type="CDD" id="cd00431">
    <property type="entry name" value="cysteine_hydrolases"/>
    <property type="match status" value="1"/>
</dbReference>
<organism evidence="4 5">
    <name type="scientific">Pseudomonas amygdali pv. hibisci</name>
    <dbReference type="NCBI Taxonomy" id="251723"/>
    <lineage>
        <taxon>Bacteria</taxon>
        <taxon>Pseudomonadati</taxon>
        <taxon>Pseudomonadota</taxon>
        <taxon>Gammaproteobacteria</taxon>
        <taxon>Pseudomonadales</taxon>
        <taxon>Pseudomonadaceae</taxon>
        <taxon>Pseudomonas</taxon>
        <taxon>Pseudomonas amygdali</taxon>
    </lineage>
</organism>
<accession>A0AB34U340</accession>
<feature type="domain" description="CN hydrolase" evidence="3">
    <location>
        <begin position="17"/>
        <end position="259"/>
    </location>
</feature>
<dbReference type="GO" id="GO:0004328">
    <property type="term" value="F:formamidase activity"/>
    <property type="evidence" value="ECO:0007669"/>
    <property type="project" value="UniProtKB-UniRule"/>
</dbReference>
<dbReference type="Gene3D" id="3.60.110.10">
    <property type="entry name" value="Carbon-nitrogen hydrolase"/>
    <property type="match status" value="1"/>
</dbReference>